<comment type="catalytic activity">
    <reaction evidence="5">
        <text>dUTP + H2O = dUMP + diphosphate + H(+)</text>
        <dbReference type="Rhea" id="RHEA:10248"/>
        <dbReference type="ChEBI" id="CHEBI:15377"/>
        <dbReference type="ChEBI" id="CHEBI:15378"/>
        <dbReference type="ChEBI" id="CHEBI:33019"/>
        <dbReference type="ChEBI" id="CHEBI:61555"/>
        <dbReference type="ChEBI" id="CHEBI:246422"/>
        <dbReference type="EC" id="3.6.1.23"/>
    </reaction>
</comment>
<dbReference type="PANTHER" id="PTHR11241">
    <property type="entry name" value="DEOXYURIDINE 5'-TRIPHOSPHATE NUCLEOTIDOHYDROLASE"/>
    <property type="match status" value="1"/>
</dbReference>
<evidence type="ECO:0000256" key="2">
    <source>
        <dbReference type="ARBA" id="ARBA00012379"/>
    </source>
</evidence>
<dbReference type="EMBL" id="CP120733">
    <property type="protein sequence ID" value="WFD12180.1"/>
    <property type="molecule type" value="Genomic_DNA"/>
</dbReference>
<dbReference type="Gene3D" id="2.70.40.10">
    <property type="match status" value="1"/>
</dbReference>
<dbReference type="Proteomes" id="UP001222800">
    <property type="component" value="Chromosome"/>
</dbReference>
<organism evidence="7 8">
    <name type="scientific">Tepidibacter hydrothermalis</name>
    <dbReference type="NCBI Taxonomy" id="3036126"/>
    <lineage>
        <taxon>Bacteria</taxon>
        <taxon>Bacillati</taxon>
        <taxon>Bacillota</taxon>
        <taxon>Clostridia</taxon>
        <taxon>Peptostreptococcales</taxon>
        <taxon>Peptostreptococcaceae</taxon>
        <taxon>Tepidibacter</taxon>
    </lineage>
</organism>
<comment type="similarity">
    <text evidence="1">Belongs to the dUTPase family.</text>
</comment>
<evidence type="ECO:0000259" key="6">
    <source>
        <dbReference type="Pfam" id="PF00692"/>
    </source>
</evidence>
<evidence type="ECO:0000256" key="3">
    <source>
        <dbReference type="ARBA" id="ARBA00022801"/>
    </source>
</evidence>
<accession>A0ABY8EL79</accession>
<dbReference type="EC" id="3.6.1.23" evidence="2"/>
<dbReference type="InterPro" id="IPR029054">
    <property type="entry name" value="dUTPase-like"/>
</dbReference>
<reference evidence="7 8" key="1">
    <citation type="submission" date="2023-03" db="EMBL/GenBank/DDBJ databases">
        <title>Complete genome sequence of Tepidibacter sp. SWIR-1, isolated from a deep-sea hydrothermal vent.</title>
        <authorList>
            <person name="Li X."/>
        </authorList>
    </citation>
    <scope>NUCLEOTIDE SEQUENCE [LARGE SCALE GENOMIC DNA]</scope>
    <source>
        <strain evidence="7 8">SWIR-1</strain>
    </source>
</reference>
<dbReference type="InterPro" id="IPR036157">
    <property type="entry name" value="dUTPase-like_sf"/>
</dbReference>
<dbReference type="PANTHER" id="PTHR11241:SF0">
    <property type="entry name" value="DEOXYURIDINE 5'-TRIPHOSPHATE NUCLEOTIDOHYDROLASE"/>
    <property type="match status" value="1"/>
</dbReference>
<evidence type="ECO:0000256" key="1">
    <source>
        <dbReference type="ARBA" id="ARBA00006581"/>
    </source>
</evidence>
<dbReference type="InterPro" id="IPR008181">
    <property type="entry name" value="dUTPase"/>
</dbReference>
<keyword evidence="3" id="KW-0378">Hydrolase</keyword>
<evidence type="ECO:0000256" key="4">
    <source>
        <dbReference type="ARBA" id="ARBA00023080"/>
    </source>
</evidence>
<dbReference type="SUPFAM" id="SSF51283">
    <property type="entry name" value="dUTPase-like"/>
    <property type="match status" value="1"/>
</dbReference>
<name>A0ABY8EL79_9FIRM</name>
<feature type="domain" description="dUTPase-like" evidence="6">
    <location>
        <begin position="33"/>
        <end position="145"/>
    </location>
</feature>
<dbReference type="InterPro" id="IPR033704">
    <property type="entry name" value="dUTPase_trimeric"/>
</dbReference>
<evidence type="ECO:0000313" key="8">
    <source>
        <dbReference type="Proteomes" id="UP001222800"/>
    </source>
</evidence>
<sequence>MIRGFEIVSYDEFKKTLGRDLSDEVIKEKYNNMKKPRRATSLSAGYDFYCVNDFTLSPGESIVVPTGIKSYMKQDECLCILVRSSHGFKYNIRLKNQVGLIDSDYYNNEKNEGHIFVALKNEGDKRFEVKCGEAFAQGIFQKYLIADDDEPVQVDRLGGIGSTSK</sequence>
<evidence type="ECO:0000313" key="7">
    <source>
        <dbReference type="EMBL" id="WFD12180.1"/>
    </source>
</evidence>
<dbReference type="Pfam" id="PF00692">
    <property type="entry name" value="dUTPase"/>
    <property type="match status" value="1"/>
</dbReference>
<gene>
    <name evidence="7" type="ORF">P4S50_08880</name>
</gene>
<dbReference type="CDD" id="cd07557">
    <property type="entry name" value="trimeric_dUTPase"/>
    <property type="match status" value="1"/>
</dbReference>
<keyword evidence="4" id="KW-0546">Nucleotide metabolism</keyword>
<dbReference type="RefSeq" id="WP_277734482.1">
    <property type="nucleotide sequence ID" value="NZ_CP120733.1"/>
</dbReference>
<evidence type="ECO:0000256" key="5">
    <source>
        <dbReference type="ARBA" id="ARBA00047686"/>
    </source>
</evidence>
<proteinExistence type="inferred from homology"/>
<protein>
    <recommendedName>
        <fullName evidence="2">dUTP diphosphatase</fullName>
        <ecNumber evidence="2">3.6.1.23</ecNumber>
    </recommendedName>
</protein>
<keyword evidence="8" id="KW-1185">Reference proteome</keyword>